<dbReference type="AlphaFoldDB" id="A0A1H4R8W0"/>
<dbReference type="EMBL" id="FNTH01000001">
    <property type="protein sequence ID" value="SEC28339.1"/>
    <property type="molecule type" value="Genomic_DNA"/>
</dbReference>
<evidence type="ECO:0008006" key="4">
    <source>
        <dbReference type="Google" id="ProtNLM"/>
    </source>
</evidence>
<dbReference type="Proteomes" id="UP000198992">
    <property type="component" value="Unassembled WGS sequence"/>
</dbReference>
<dbReference type="Gene3D" id="3.40.50.150">
    <property type="entry name" value="Vaccinia Virus protein VP39"/>
    <property type="match status" value="1"/>
</dbReference>
<protein>
    <recommendedName>
        <fullName evidence="4">Methyltransferase domain-containing protein</fullName>
    </recommendedName>
</protein>
<sequence>MRLTANSLPSVQPSGPIAPMLNVQQAPEDRYQRFADLAPFVREAISTIAALSPAQRLDVEFLEREFIPALGLNDELLHEQPPELAPSFGKGLHLWQYPNQLAPYLAWLARNASGISSYMEIGCRWGGMFILVAEWLKHSGADLKTVIALDPIAPTPFIATYFELLQEQASIEPVYLQAYSTSPLVGAHVDRLKPDFVFIDGDHSLRGALQDHLLVRSHASIIVHHDIHSQACPDTTLLWKALKDSKHLASMRSNSPASIRPSTDRSSASAR</sequence>
<reference evidence="2 3" key="1">
    <citation type="submission" date="2016-10" db="EMBL/GenBank/DDBJ databases">
        <authorList>
            <person name="de Groot N.N."/>
        </authorList>
    </citation>
    <scope>NUCLEOTIDE SEQUENCE [LARGE SCALE GENOMIC DNA]</scope>
    <source>
        <strain evidence="2 3">MT12</strain>
    </source>
</reference>
<gene>
    <name evidence="2" type="ORF">SAMN05444164_1463</name>
</gene>
<accession>A0A1H4R8W0</accession>
<evidence type="ECO:0000313" key="2">
    <source>
        <dbReference type="EMBL" id="SEC28339.1"/>
    </source>
</evidence>
<dbReference type="OrthoDB" id="9816424at2"/>
<proteinExistence type="predicted"/>
<feature type="region of interest" description="Disordered" evidence="1">
    <location>
        <begin position="250"/>
        <end position="271"/>
    </location>
</feature>
<name>A0A1H4R8W0_9BRAD</name>
<dbReference type="InterPro" id="IPR029063">
    <property type="entry name" value="SAM-dependent_MTases_sf"/>
</dbReference>
<organism evidence="2 3">
    <name type="scientific">Bradyrhizobium erythrophlei</name>
    <dbReference type="NCBI Taxonomy" id="1437360"/>
    <lineage>
        <taxon>Bacteria</taxon>
        <taxon>Pseudomonadati</taxon>
        <taxon>Pseudomonadota</taxon>
        <taxon>Alphaproteobacteria</taxon>
        <taxon>Hyphomicrobiales</taxon>
        <taxon>Nitrobacteraceae</taxon>
        <taxon>Bradyrhizobium</taxon>
    </lineage>
</organism>
<feature type="compositionally biased region" description="Polar residues" evidence="1">
    <location>
        <begin position="251"/>
        <end position="271"/>
    </location>
</feature>
<evidence type="ECO:0000313" key="3">
    <source>
        <dbReference type="Proteomes" id="UP000198992"/>
    </source>
</evidence>
<evidence type="ECO:0000256" key="1">
    <source>
        <dbReference type="SAM" id="MobiDB-lite"/>
    </source>
</evidence>
<dbReference type="SUPFAM" id="SSF53335">
    <property type="entry name" value="S-adenosyl-L-methionine-dependent methyltransferases"/>
    <property type="match status" value="1"/>
</dbReference>
<dbReference type="RefSeq" id="WP_143046620.1">
    <property type="nucleotide sequence ID" value="NZ_FNTH01000001.1"/>
</dbReference>